<evidence type="ECO:0000313" key="1">
    <source>
        <dbReference type="EMBL" id="ACJ53371.1"/>
    </source>
</evidence>
<reference evidence="1 2" key="1">
    <citation type="journal article" date="2008" name="Proc. Natl. Acad. Sci. U.S.A.">
        <title>The genome sequence of Bifidobacterium longum subsp. infantis reveals adaptations for milk utilization within the infant microbiome.</title>
        <authorList>
            <person name="Sela D.A."/>
            <person name="Chapman J."/>
            <person name="Adeuya A."/>
            <person name="Kim J.H."/>
            <person name="Chen F."/>
            <person name="Whitehead T.R."/>
            <person name="Lapidus A."/>
            <person name="Rokhsar D.S."/>
            <person name="Lebrilla C.B."/>
            <person name="German J.B."/>
            <person name="Price N.P."/>
            <person name="Richardson P.M."/>
            <person name="Mills D.A."/>
        </authorList>
    </citation>
    <scope>NUCLEOTIDE SEQUENCE [LARGE SCALE GENOMIC DNA]</scope>
    <source>
        <strain evidence="2">ATCC 15697 / DSM 20088 / JCM 1222 / NCTC 11817 / S12 [JGI]</strain>
    </source>
</reference>
<dbReference type="KEGG" id="bln:Blon_2313"/>
<proteinExistence type="predicted"/>
<protein>
    <submittedName>
        <fullName evidence="1">Uncharacterized protein</fullName>
    </submittedName>
</protein>
<sequence length="149" mass="16129">MVAVGEWRNSGVLDLHISGVHGRACPGSPKEAEIPNRDSRICPGSYVDRLTPPPGHQPRIDRTLQCLAGMTISDDTRSPVRFATTSAPSQCENGIFSGVVSCRMRKILNQPPKRHIADSAELAGLRAMRSVVSECDSDNGRRQIAVSSH</sequence>
<gene>
    <name evidence="1" type="ordered locus">Blon_2313</name>
</gene>
<name>B7GNL5_BIFLS</name>
<accession>B7GNL5</accession>
<dbReference type="AlphaFoldDB" id="B7GNL5"/>
<dbReference type="EMBL" id="CP001095">
    <property type="protein sequence ID" value="ACJ53371.1"/>
    <property type="molecule type" value="Genomic_DNA"/>
</dbReference>
<organism evidence="1 2">
    <name type="scientific">Bifidobacterium longum subsp. infantis (strain ATCC 15697 / DSM 20088 / JCM 1222 / NCTC 11817 / S12)</name>
    <dbReference type="NCBI Taxonomy" id="391904"/>
    <lineage>
        <taxon>Bacteria</taxon>
        <taxon>Bacillati</taxon>
        <taxon>Actinomycetota</taxon>
        <taxon>Actinomycetes</taxon>
        <taxon>Bifidobacteriales</taxon>
        <taxon>Bifidobacteriaceae</taxon>
        <taxon>Bifidobacterium</taxon>
    </lineage>
</organism>
<dbReference type="Proteomes" id="UP000001360">
    <property type="component" value="Chromosome"/>
</dbReference>
<evidence type="ECO:0000313" key="2">
    <source>
        <dbReference type="Proteomes" id="UP000001360"/>
    </source>
</evidence>